<dbReference type="Pfam" id="PF03466">
    <property type="entry name" value="LysR_substrate"/>
    <property type="match status" value="1"/>
</dbReference>
<keyword evidence="2" id="KW-0805">Transcription regulation</keyword>
<dbReference type="InterPro" id="IPR036388">
    <property type="entry name" value="WH-like_DNA-bd_sf"/>
</dbReference>
<evidence type="ECO:0000256" key="3">
    <source>
        <dbReference type="ARBA" id="ARBA00023125"/>
    </source>
</evidence>
<sequence length="300" mass="32185">MPVEDAMSREPDLRSLRYALTLASELHFGRAAARHYIAAQAFGRRIRQLESDLGLTLFHRTSRRVTLTPAGERVLTRATGLLAALDHLADEAADAPPPDDTAPLRVGVLGFGAAERWSNLREAVRRQLPNLELAHVELDMANQYEAVRRGDVDIAVVHEVGPVDGLELLRVLTAPRVALLPARSPHADAAHLTTAELRTLTESQGLVGFTGGHPGLAEWTGLGRPSGPALRYPAALSAAVATTGRIGLHGAPAARFYPHPDVRFIPTDGPPCQVAIATRENDHHPGVTAFRRAAHLLAAA</sequence>
<gene>
    <name evidence="6" type="ORF">GCM10023321_04440</name>
</gene>
<comment type="similarity">
    <text evidence="1">Belongs to the LysR transcriptional regulatory family.</text>
</comment>
<dbReference type="Gene3D" id="1.10.10.10">
    <property type="entry name" value="Winged helix-like DNA-binding domain superfamily/Winged helix DNA-binding domain"/>
    <property type="match status" value="1"/>
</dbReference>
<dbReference type="PANTHER" id="PTHR30346">
    <property type="entry name" value="TRANSCRIPTIONAL DUAL REGULATOR HCAR-RELATED"/>
    <property type="match status" value="1"/>
</dbReference>
<keyword evidence="7" id="KW-1185">Reference proteome</keyword>
<dbReference type="SUPFAM" id="SSF53850">
    <property type="entry name" value="Periplasmic binding protein-like II"/>
    <property type="match status" value="1"/>
</dbReference>
<protein>
    <submittedName>
        <fullName evidence="6">LysR substrate-binding domain-containing protein</fullName>
    </submittedName>
</protein>
<dbReference type="Pfam" id="PF00126">
    <property type="entry name" value="HTH_1"/>
    <property type="match status" value="1"/>
</dbReference>
<keyword evidence="3" id="KW-0238">DNA-binding</keyword>
<dbReference type="InterPro" id="IPR000847">
    <property type="entry name" value="LysR_HTH_N"/>
</dbReference>
<name>A0ABP9PGN3_9PSEU</name>
<dbReference type="InterPro" id="IPR005119">
    <property type="entry name" value="LysR_subst-bd"/>
</dbReference>
<evidence type="ECO:0000313" key="6">
    <source>
        <dbReference type="EMBL" id="GAA5145884.1"/>
    </source>
</evidence>
<evidence type="ECO:0000256" key="4">
    <source>
        <dbReference type="ARBA" id="ARBA00023163"/>
    </source>
</evidence>
<evidence type="ECO:0000256" key="1">
    <source>
        <dbReference type="ARBA" id="ARBA00009437"/>
    </source>
</evidence>
<comment type="caution">
    <text evidence="6">The sequence shown here is derived from an EMBL/GenBank/DDBJ whole genome shotgun (WGS) entry which is preliminary data.</text>
</comment>
<evidence type="ECO:0000256" key="2">
    <source>
        <dbReference type="ARBA" id="ARBA00023015"/>
    </source>
</evidence>
<evidence type="ECO:0000313" key="7">
    <source>
        <dbReference type="Proteomes" id="UP001428817"/>
    </source>
</evidence>
<feature type="domain" description="HTH lysR-type" evidence="5">
    <location>
        <begin position="11"/>
        <end position="68"/>
    </location>
</feature>
<dbReference type="EMBL" id="BAABJP010000001">
    <property type="protein sequence ID" value="GAA5145884.1"/>
    <property type="molecule type" value="Genomic_DNA"/>
</dbReference>
<keyword evidence="4" id="KW-0804">Transcription</keyword>
<dbReference type="PANTHER" id="PTHR30346:SF0">
    <property type="entry name" value="HCA OPERON TRANSCRIPTIONAL ACTIVATOR HCAR"/>
    <property type="match status" value="1"/>
</dbReference>
<proteinExistence type="inferred from homology"/>
<dbReference type="SUPFAM" id="SSF46785">
    <property type="entry name" value="Winged helix' DNA-binding domain"/>
    <property type="match status" value="1"/>
</dbReference>
<organism evidence="6 7">
    <name type="scientific">Pseudonocardia eucalypti</name>
    <dbReference type="NCBI Taxonomy" id="648755"/>
    <lineage>
        <taxon>Bacteria</taxon>
        <taxon>Bacillati</taxon>
        <taxon>Actinomycetota</taxon>
        <taxon>Actinomycetes</taxon>
        <taxon>Pseudonocardiales</taxon>
        <taxon>Pseudonocardiaceae</taxon>
        <taxon>Pseudonocardia</taxon>
    </lineage>
</organism>
<accession>A0ABP9PGN3</accession>
<dbReference type="InterPro" id="IPR036390">
    <property type="entry name" value="WH_DNA-bd_sf"/>
</dbReference>
<reference evidence="7" key="1">
    <citation type="journal article" date="2019" name="Int. J. Syst. Evol. Microbiol.">
        <title>The Global Catalogue of Microorganisms (GCM) 10K type strain sequencing project: providing services to taxonomists for standard genome sequencing and annotation.</title>
        <authorList>
            <consortium name="The Broad Institute Genomics Platform"/>
            <consortium name="The Broad Institute Genome Sequencing Center for Infectious Disease"/>
            <person name="Wu L."/>
            <person name="Ma J."/>
        </authorList>
    </citation>
    <scope>NUCLEOTIDE SEQUENCE [LARGE SCALE GENOMIC DNA]</scope>
    <source>
        <strain evidence="7">JCM 18303</strain>
    </source>
</reference>
<evidence type="ECO:0000259" key="5">
    <source>
        <dbReference type="PROSITE" id="PS50931"/>
    </source>
</evidence>
<dbReference type="Gene3D" id="3.40.190.10">
    <property type="entry name" value="Periplasmic binding protein-like II"/>
    <property type="match status" value="1"/>
</dbReference>
<dbReference type="PROSITE" id="PS50931">
    <property type="entry name" value="HTH_LYSR"/>
    <property type="match status" value="1"/>
</dbReference>
<dbReference type="Proteomes" id="UP001428817">
    <property type="component" value="Unassembled WGS sequence"/>
</dbReference>